<dbReference type="GO" id="GO:0003676">
    <property type="term" value="F:nucleic acid binding"/>
    <property type="evidence" value="ECO:0007669"/>
    <property type="project" value="InterPro"/>
</dbReference>
<feature type="compositionally biased region" description="Polar residues" evidence="1">
    <location>
        <begin position="31"/>
        <end position="46"/>
    </location>
</feature>
<dbReference type="AlphaFoldDB" id="A0A811V6M0"/>
<accession>A0A811V6M0</accession>
<name>A0A811V6M0_CERCA</name>
<evidence type="ECO:0000256" key="1">
    <source>
        <dbReference type="SAM" id="MobiDB-lite"/>
    </source>
</evidence>
<feature type="region of interest" description="Disordered" evidence="1">
    <location>
        <begin position="1"/>
        <end position="66"/>
    </location>
</feature>
<feature type="compositionally biased region" description="Acidic residues" evidence="1">
    <location>
        <begin position="49"/>
        <end position="58"/>
    </location>
</feature>
<organism evidence="3 4">
    <name type="scientific">Ceratitis capitata</name>
    <name type="common">Mediterranean fruit fly</name>
    <name type="synonym">Tephritis capitata</name>
    <dbReference type="NCBI Taxonomy" id="7213"/>
    <lineage>
        <taxon>Eukaryota</taxon>
        <taxon>Metazoa</taxon>
        <taxon>Ecdysozoa</taxon>
        <taxon>Arthropoda</taxon>
        <taxon>Hexapoda</taxon>
        <taxon>Insecta</taxon>
        <taxon>Pterygota</taxon>
        <taxon>Neoptera</taxon>
        <taxon>Endopterygota</taxon>
        <taxon>Diptera</taxon>
        <taxon>Brachycera</taxon>
        <taxon>Muscomorpha</taxon>
        <taxon>Tephritoidea</taxon>
        <taxon>Tephritidae</taxon>
        <taxon>Ceratitis</taxon>
        <taxon>Ceratitis</taxon>
    </lineage>
</organism>
<feature type="domain" description="G-patch" evidence="2">
    <location>
        <begin position="1"/>
        <end position="10"/>
    </location>
</feature>
<protein>
    <submittedName>
        <fullName evidence="3">(Mediterranean fruit fly) hypothetical protein</fullName>
    </submittedName>
</protein>
<evidence type="ECO:0000313" key="4">
    <source>
        <dbReference type="Proteomes" id="UP000606786"/>
    </source>
</evidence>
<dbReference type="PROSITE" id="PS50174">
    <property type="entry name" value="G_PATCH"/>
    <property type="match status" value="1"/>
</dbReference>
<sequence length="127" mass="14882">MGWRPGQGIGPRQTRKEKKMARARNQRETYVMQQYGYQPNPKTAVNSDEGGDETESSDEDPKKLHLPQMITTHMCYSKKRSFWSRLPKQLKSRSHSFECTFSNNKQWTHYLFEPALEAMGKNIKDII</sequence>
<reference evidence="3" key="1">
    <citation type="submission" date="2020-11" db="EMBL/GenBank/DDBJ databases">
        <authorList>
            <person name="Whitehead M."/>
        </authorList>
    </citation>
    <scope>NUCLEOTIDE SEQUENCE</scope>
    <source>
        <strain evidence="3">EGII</strain>
    </source>
</reference>
<keyword evidence="4" id="KW-1185">Reference proteome</keyword>
<feature type="compositionally biased region" description="Basic residues" evidence="1">
    <location>
        <begin position="13"/>
        <end position="24"/>
    </location>
</feature>
<evidence type="ECO:0000313" key="3">
    <source>
        <dbReference type="EMBL" id="CAD7005213.1"/>
    </source>
</evidence>
<proteinExistence type="predicted"/>
<evidence type="ECO:0000259" key="2">
    <source>
        <dbReference type="PROSITE" id="PS50174"/>
    </source>
</evidence>
<comment type="caution">
    <text evidence="3">The sequence shown here is derived from an EMBL/GenBank/DDBJ whole genome shotgun (WGS) entry which is preliminary data.</text>
</comment>
<dbReference type="OrthoDB" id="9451547at2759"/>
<gene>
    <name evidence="3" type="ORF">CCAP1982_LOCUS13573</name>
</gene>
<dbReference type="Proteomes" id="UP000606786">
    <property type="component" value="Unassembled WGS sequence"/>
</dbReference>
<dbReference type="EMBL" id="CAJHJT010000034">
    <property type="protein sequence ID" value="CAD7005213.1"/>
    <property type="molecule type" value="Genomic_DNA"/>
</dbReference>
<dbReference type="InterPro" id="IPR000467">
    <property type="entry name" value="G_patch_dom"/>
</dbReference>